<evidence type="ECO:0000313" key="2">
    <source>
        <dbReference type="Proteomes" id="UP000095767"/>
    </source>
</evidence>
<dbReference type="EMBL" id="LWDX02020289">
    <property type="protein sequence ID" value="OEL32866.1"/>
    <property type="molecule type" value="Genomic_DNA"/>
</dbReference>
<reference evidence="1 2" key="1">
    <citation type="submission" date="2016-09" db="EMBL/GenBank/DDBJ databases">
        <title>The draft genome of Dichanthelium oligosanthes: A C3 panicoid grass species.</title>
        <authorList>
            <person name="Studer A.J."/>
            <person name="Schnable J.C."/>
            <person name="Brutnell T.P."/>
        </authorList>
    </citation>
    <scope>NUCLEOTIDE SEQUENCE [LARGE SCALE GENOMIC DNA]</scope>
    <source>
        <strain evidence="2">cv. Kellogg 1175</strain>
        <tissue evidence="1">Leaf</tissue>
    </source>
</reference>
<organism evidence="1 2">
    <name type="scientific">Dichanthelium oligosanthes</name>
    <dbReference type="NCBI Taxonomy" id="888268"/>
    <lineage>
        <taxon>Eukaryota</taxon>
        <taxon>Viridiplantae</taxon>
        <taxon>Streptophyta</taxon>
        <taxon>Embryophyta</taxon>
        <taxon>Tracheophyta</taxon>
        <taxon>Spermatophyta</taxon>
        <taxon>Magnoliopsida</taxon>
        <taxon>Liliopsida</taxon>
        <taxon>Poales</taxon>
        <taxon>Poaceae</taxon>
        <taxon>PACMAD clade</taxon>
        <taxon>Panicoideae</taxon>
        <taxon>Panicodae</taxon>
        <taxon>Paniceae</taxon>
        <taxon>Dichantheliinae</taxon>
        <taxon>Dichanthelium</taxon>
    </lineage>
</organism>
<sequence>MNQSLSLAVGMAIGLGLMWEKLYTPAGF</sequence>
<name>A0A1E5W650_9POAL</name>
<dbReference type="AlphaFoldDB" id="A0A1E5W650"/>
<proteinExistence type="predicted"/>
<keyword evidence="2" id="KW-1185">Reference proteome</keyword>
<comment type="caution">
    <text evidence="1">The sequence shown here is derived from an EMBL/GenBank/DDBJ whole genome shotgun (WGS) entry which is preliminary data.</text>
</comment>
<evidence type="ECO:0000313" key="1">
    <source>
        <dbReference type="EMBL" id="OEL32866.1"/>
    </source>
</evidence>
<accession>A0A1E5W650</accession>
<protein>
    <submittedName>
        <fullName evidence="1">Uncharacterized protein</fullName>
    </submittedName>
</protein>
<gene>
    <name evidence="1" type="ORF">BAE44_0006114</name>
</gene>
<dbReference type="Proteomes" id="UP000095767">
    <property type="component" value="Unassembled WGS sequence"/>
</dbReference>